<protein>
    <submittedName>
        <fullName evidence="1">Uncharacterized protein</fullName>
    </submittedName>
</protein>
<evidence type="ECO:0000313" key="2">
    <source>
        <dbReference type="Proteomes" id="UP000532194"/>
    </source>
</evidence>
<dbReference type="Proteomes" id="UP000532194">
    <property type="component" value="Unassembled WGS sequence"/>
</dbReference>
<keyword evidence="2" id="KW-1185">Reference proteome</keyword>
<dbReference type="RefSeq" id="WP_169171943.1">
    <property type="nucleotide sequence ID" value="NZ_JAAIII010000003.1"/>
</dbReference>
<reference evidence="1 2" key="1">
    <citation type="submission" date="2020-02" db="EMBL/GenBank/DDBJ databases">
        <title>Characterization of phylogenetic diversity of novel bifidobacterial species isolated in Czech ZOOs.</title>
        <authorList>
            <person name="Lugli G.A."/>
            <person name="Vera N.B."/>
            <person name="Ventura M."/>
        </authorList>
    </citation>
    <scope>NUCLEOTIDE SEQUENCE [LARGE SCALE GENOMIC DNA]</scope>
    <source>
        <strain evidence="1 2">DSM 109957</strain>
    </source>
</reference>
<proteinExistence type="predicted"/>
<dbReference type="AlphaFoldDB" id="A0A7Y0EPD7"/>
<organism evidence="1 2">
    <name type="scientific">Bifidobacterium oedipodis</name>
    <dbReference type="NCBI Taxonomy" id="2675322"/>
    <lineage>
        <taxon>Bacteria</taxon>
        <taxon>Bacillati</taxon>
        <taxon>Actinomycetota</taxon>
        <taxon>Actinomycetes</taxon>
        <taxon>Bifidobacteriales</taxon>
        <taxon>Bifidobacteriaceae</taxon>
        <taxon>Bifidobacterium</taxon>
    </lineage>
</organism>
<gene>
    <name evidence="1" type="ORF">G1C95_1079</name>
</gene>
<accession>A0A7Y0EPD7</accession>
<dbReference type="EMBL" id="JAAIII010000003">
    <property type="protein sequence ID" value="NMM93892.1"/>
    <property type="molecule type" value="Genomic_DNA"/>
</dbReference>
<sequence>MAAITVNDVSIVNALERAGFAATESNVKRVREAVPPTTSALLDFLVGSVDLPCKAVTEALF</sequence>
<comment type="caution">
    <text evidence="1">The sequence shown here is derived from an EMBL/GenBank/DDBJ whole genome shotgun (WGS) entry which is preliminary data.</text>
</comment>
<evidence type="ECO:0000313" key="1">
    <source>
        <dbReference type="EMBL" id="NMM93892.1"/>
    </source>
</evidence>
<name>A0A7Y0EPD7_9BIFI</name>